<dbReference type="SUPFAM" id="SSF53335">
    <property type="entry name" value="S-adenosyl-L-methionine-dependent methyltransferases"/>
    <property type="match status" value="1"/>
</dbReference>
<dbReference type="Proteomes" id="UP001382904">
    <property type="component" value="Unassembled WGS sequence"/>
</dbReference>
<accession>A0ABU8U3S1</accession>
<dbReference type="GO" id="GO:0032259">
    <property type="term" value="P:methylation"/>
    <property type="evidence" value="ECO:0007669"/>
    <property type="project" value="UniProtKB-KW"/>
</dbReference>
<keyword evidence="2" id="KW-0808">Transferase</keyword>
<keyword evidence="2" id="KW-0489">Methyltransferase</keyword>
<organism evidence="2 3">
    <name type="scientific">Streptomyces caledonius</name>
    <dbReference type="NCBI Taxonomy" id="3134107"/>
    <lineage>
        <taxon>Bacteria</taxon>
        <taxon>Bacillati</taxon>
        <taxon>Actinomycetota</taxon>
        <taxon>Actinomycetes</taxon>
        <taxon>Kitasatosporales</taxon>
        <taxon>Streptomycetaceae</taxon>
        <taxon>Streptomyces</taxon>
    </lineage>
</organism>
<dbReference type="Gene3D" id="3.40.50.150">
    <property type="entry name" value="Vaccinia Virus protein VP39"/>
    <property type="match status" value="1"/>
</dbReference>
<reference evidence="2 3" key="1">
    <citation type="submission" date="2024-03" db="EMBL/GenBank/DDBJ databases">
        <title>Novel Streptomyces species of biotechnological and ecological value are a feature of Machair soil.</title>
        <authorList>
            <person name="Prole J.R."/>
            <person name="Goodfellow M."/>
            <person name="Allenby N."/>
            <person name="Ward A.C."/>
        </authorList>
    </citation>
    <scope>NUCLEOTIDE SEQUENCE [LARGE SCALE GENOMIC DNA]</scope>
    <source>
        <strain evidence="2 3">MS1.HAVA.3</strain>
    </source>
</reference>
<dbReference type="EMBL" id="JBBKAM010000002">
    <property type="protein sequence ID" value="MEJ8642522.1"/>
    <property type="molecule type" value="Genomic_DNA"/>
</dbReference>
<dbReference type="InterPro" id="IPR013216">
    <property type="entry name" value="Methyltransf_11"/>
</dbReference>
<gene>
    <name evidence="2" type="ORF">WKI68_16075</name>
</gene>
<comment type="caution">
    <text evidence="2">The sequence shown here is derived from an EMBL/GenBank/DDBJ whole genome shotgun (WGS) entry which is preliminary data.</text>
</comment>
<name>A0ABU8U3S1_9ACTN</name>
<sequence>MRSQRPAGAAPCVAAGAERLPFDDQSFDAVMAVLTVHHWSDLEAGIAELQRVARRFAVVTYDMAVQGDFWFTRDYVPEIADAERSRVPSMERLTSLLGPCEVTNLPVWHDFTDGFMTAFWRRPTAFLDPATRRACSAFALTDQMAIARGVARLEEDLASGAWQSRYADLLDREHLDAGFRLVTGVSPRAATAGASGVSA</sequence>
<evidence type="ECO:0000259" key="1">
    <source>
        <dbReference type="Pfam" id="PF08241"/>
    </source>
</evidence>
<protein>
    <submittedName>
        <fullName evidence="2">Methyltransferase domain-containing protein</fullName>
    </submittedName>
</protein>
<dbReference type="GO" id="GO:0008168">
    <property type="term" value="F:methyltransferase activity"/>
    <property type="evidence" value="ECO:0007669"/>
    <property type="project" value="UniProtKB-KW"/>
</dbReference>
<evidence type="ECO:0000313" key="2">
    <source>
        <dbReference type="EMBL" id="MEJ8642522.1"/>
    </source>
</evidence>
<keyword evidence="3" id="KW-1185">Reference proteome</keyword>
<dbReference type="InterPro" id="IPR029063">
    <property type="entry name" value="SAM-dependent_MTases_sf"/>
</dbReference>
<evidence type="ECO:0000313" key="3">
    <source>
        <dbReference type="Proteomes" id="UP001382904"/>
    </source>
</evidence>
<proteinExistence type="predicted"/>
<feature type="domain" description="Methyltransferase type 11" evidence="1">
    <location>
        <begin position="10"/>
        <end position="54"/>
    </location>
</feature>
<dbReference type="Pfam" id="PF08241">
    <property type="entry name" value="Methyltransf_11"/>
    <property type="match status" value="1"/>
</dbReference>